<dbReference type="AlphaFoldDB" id="S0FC20"/>
<reference evidence="1 2" key="1">
    <citation type="submission" date="2008-12" db="EMBL/GenBank/DDBJ databases">
        <authorList>
            <person name="Fulton L."/>
            <person name="Clifton S."/>
            <person name="Fulton B."/>
            <person name="Xu J."/>
            <person name="Minx P."/>
            <person name="Pepin K.H."/>
            <person name="Johnson M."/>
            <person name="Bhonagiri V."/>
            <person name="Nash W.E."/>
            <person name="Mardis E.R."/>
            <person name="Wilson R.K."/>
        </authorList>
    </citation>
    <scope>NUCLEOTIDE SEQUENCE [LARGE SCALE GENOMIC DNA]</scope>
    <source>
        <strain evidence="1 2">DSM 18228</strain>
    </source>
</reference>
<protein>
    <recommendedName>
        <fullName evidence="3">Outer membrane protein transport protein, Ompp1/FadL/TodX family</fullName>
    </recommendedName>
</protein>
<keyword evidence="2" id="KW-1185">Reference proteome</keyword>
<sequence length="554" mass="61587">MKLTDGLSERWLRVVMNINQRTNKMKGKLMIVAGLTACGLTATAQTQYEAARFSSSELNGTARFVGMGGAMGALGADISVIGTNPAGIGLFRGHDISTTFGFNSTKTSSDFAGSQMSDKRLRASFDQIGFVYSSKIGNRTKLRYLNFGFNYHKSRNFNRLFQTGGLLEGASQTQQMANMVGGSISNISEMDNIYKYDGQSGLNPYSPTGANYPYLGVMGIRTELVGVGTFQDGQETFQAPIGWNGDANGFRSREEGGISQYDFNISANVEDRMYFGLTLGVYDINYRRSTYYTEDIYDGNSSGYYELQNAYRAEGSGFDVKLGAIFRPIADSPFRFGVAIHTPVWYALTETYSAGIYSNLNYADKTNFEANEYIPDYTGGETLRDYQLRTPWKFNVNLGTVLGGMMAVGAEYEYADYSSSRLSYADGYEMENQNIYIGEDLKGMHTVRVGMETRITPSFSIRAGYNYSTSAFKETAYKALEYNDMRTDTEYTNSFGRHTATVGFGYGGKVFYADLAYKFDTYKSDFYAFSSDALKATKVTDDRHQLLLTVGLHF</sequence>
<name>S0FC20_9BACT</name>
<proteinExistence type="predicted"/>
<evidence type="ECO:0008006" key="3">
    <source>
        <dbReference type="Google" id="ProtNLM"/>
    </source>
</evidence>
<dbReference type="Proteomes" id="UP000014073">
    <property type="component" value="Unassembled WGS sequence"/>
</dbReference>
<dbReference type="Gene3D" id="2.40.160.60">
    <property type="entry name" value="Outer membrane protein transport protein (OMPP1/FadL/TodX)"/>
    <property type="match status" value="1"/>
</dbReference>
<dbReference type="SUPFAM" id="SSF56935">
    <property type="entry name" value="Porins"/>
    <property type="match status" value="1"/>
</dbReference>
<dbReference type="HOGENOM" id="CLU_034649_0_0_10"/>
<dbReference type="EMBL" id="ACBW01000190">
    <property type="protein sequence ID" value="EEF77417.1"/>
    <property type="molecule type" value="Genomic_DNA"/>
</dbReference>
<evidence type="ECO:0000313" key="1">
    <source>
        <dbReference type="EMBL" id="EEF77417.1"/>
    </source>
</evidence>
<evidence type="ECO:0000313" key="2">
    <source>
        <dbReference type="Proteomes" id="UP000014073"/>
    </source>
</evidence>
<dbReference type="eggNOG" id="COG2067">
    <property type="taxonomic scope" value="Bacteria"/>
</dbReference>
<gene>
    <name evidence="1" type="ORF">BACCOPRO_02939</name>
</gene>
<organism evidence="1 2">
    <name type="scientific">Phocaeicola coprophilus DSM 18228 = JCM 13818</name>
    <dbReference type="NCBI Taxonomy" id="547042"/>
    <lineage>
        <taxon>Bacteria</taxon>
        <taxon>Pseudomonadati</taxon>
        <taxon>Bacteroidota</taxon>
        <taxon>Bacteroidia</taxon>
        <taxon>Bacteroidales</taxon>
        <taxon>Bacteroidaceae</taxon>
        <taxon>Phocaeicola</taxon>
    </lineage>
</organism>
<comment type="caution">
    <text evidence="1">The sequence shown here is derived from an EMBL/GenBank/DDBJ whole genome shotgun (WGS) entry which is preliminary data.</text>
</comment>
<accession>S0FC20</accession>
<dbReference type="STRING" id="547042.BACCOPRO_02939"/>